<evidence type="ECO:0000259" key="1">
    <source>
        <dbReference type="Pfam" id="PF05685"/>
    </source>
</evidence>
<dbReference type="eggNOG" id="COG4636">
    <property type="taxonomic scope" value="Bacteria"/>
</dbReference>
<dbReference type="CDD" id="cd06260">
    <property type="entry name" value="DUF820-like"/>
    <property type="match status" value="1"/>
</dbReference>
<dbReference type="AlphaFoldDB" id="D9XJU0"/>
<sequence length="216" mass="23994">MRDGADTLSGICSASRGGRIMTVMAERPTTRGTEPDSFEGLLNTLDELDVPDGYTAEIIRGSIVVSPWSKGYYLDVMELVCEQLRQHLPSEHRISYGPFLYTFPQVERAYGPDIHVAHRSISRSTSNHLDGEALSFVAELTSSSTRDDDLTDKVLTYGRSGVPVYLLLDMQEEQATVFSMPSAKGYESRDTKPFGEKLRIPQPFDCVLDTTDFTAP</sequence>
<dbReference type="InterPro" id="IPR012296">
    <property type="entry name" value="Nuclease_put_TT1808"/>
</dbReference>
<dbReference type="Proteomes" id="UP000002968">
    <property type="component" value="Unassembled WGS sequence"/>
</dbReference>
<reference evidence="2" key="1">
    <citation type="submission" date="2009-02" db="EMBL/GenBank/DDBJ databases">
        <title>Annotation of Streptomyces griseoflavus strain Tu4000.</title>
        <authorList>
            <consortium name="The Broad Institute Genome Sequencing Platform"/>
            <consortium name="Broad Institute Microbial Sequencing Center"/>
            <person name="Fischbach M."/>
            <person name="Godfrey P."/>
            <person name="Ward D."/>
            <person name="Young S."/>
            <person name="Zeng Q."/>
            <person name="Koehrsen M."/>
            <person name="Alvarado L."/>
            <person name="Berlin A.M."/>
            <person name="Bochicchio J."/>
            <person name="Borenstein D."/>
            <person name="Chapman S.B."/>
            <person name="Chen Z."/>
            <person name="Engels R."/>
            <person name="Freedman E."/>
            <person name="Gellesch M."/>
            <person name="Goldberg J."/>
            <person name="Griggs A."/>
            <person name="Gujja S."/>
            <person name="Heilman E.R."/>
            <person name="Heiman D.I."/>
            <person name="Hepburn T.A."/>
            <person name="Howarth C."/>
            <person name="Jen D."/>
            <person name="Larson L."/>
            <person name="Lewis B."/>
            <person name="Mehta T."/>
            <person name="Park D."/>
            <person name="Pearson M."/>
            <person name="Richards J."/>
            <person name="Roberts A."/>
            <person name="Saif S."/>
            <person name="Shea T.D."/>
            <person name="Shenoy N."/>
            <person name="Sisk P."/>
            <person name="Stolte C."/>
            <person name="Sykes S.N."/>
            <person name="Thomson T."/>
            <person name="Walk T."/>
            <person name="White J."/>
            <person name="Yandava C."/>
            <person name="Straight P."/>
            <person name="Clardy J."/>
            <person name="Hung D."/>
            <person name="Kolter R."/>
            <person name="Mekalanos J."/>
            <person name="Walker S."/>
            <person name="Walsh C.T."/>
            <person name="Wieland-Brown L.C."/>
            <person name="Haas B."/>
            <person name="Nusbaum C."/>
            <person name="Birren B."/>
        </authorList>
    </citation>
    <scope>NUCLEOTIDE SEQUENCE [LARGE SCALE GENOMIC DNA]</scope>
    <source>
        <strain evidence="2">Tu4000</strain>
    </source>
</reference>
<evidence type="ECO:0000313" key="2">
    <source>
        <dbReference type="EMBL" id="EFL40186.1"/>
    </source>
</evidence>
<feature type="domain" description="Putative restriction endonuclease" evidence="1">
    <location>
        <begin position="46"/>
        <end position="204"/>
    </location>
</feature>
<dbReference type="HOGENOM" id="CLU_076312_4_1_11"/>
<name>D9XJU0_9ACTN</name>
<protein>
    <recommendedName>
        <fullName evidence="1">Putative restriction endonuclease domain-containing protein</fullName>
    </recommendedName>
</protein>
<organism evidence="2 3">
    <name type="scientific">Streptomyces griseoflavus Tu4000</name>
    <dbReference type="NCBI Taxonomy" id="467200"/>
    <lineage>
        <taxon>Bacteria</taxon>
        <taxon>Bacillati</taxon>
        <taxon>Actinomycetota</taxon>
        <taxon>Actinomycetes</taxon>
        <taxon>Kitasatosporales</taxon>
        <taxon>Streptomycetaceae</taxon>
        <taxon>Streptomyces</taxon>
    </lineage>
</organism>
<dbReference type="InterPro" id="IPR008538">
    <property type="entry name" value="Uma2"/>
</dbReference>
<dbReference type="InterPro" id="IPR011335">
    <property type="entry name" value="Restrct_endonuc-II-like"/>
</dbReference>
<dbReference type="SUPFAM" id="SSF52980">
    <property type="entry name" value="Restriction endonuclease-like"/>
    <property type="match status" value="1"/>
</dbReference>
<dbReference type="Pfam" id="PF05685">
    <property type="entry name" value="Uma2"/>
    <property type="match status" value="1"/>
</dbReference>
<keyword evidence="3" id="KW-1185">Reference proteome</keyword>
<dbReference type="STRING" id="467200.SSRG_02990"/>
<accession>D9XJU0</accession>
<proteinExistence type="predicted"/>
<dbReference type="Gene3D" id="3.90.1570.10">
    <property type="entry name" value="tt1808, chain A"/>
    <property type="match status" value="1"/>
</dbReference>
<dbReference type="PANTHER" id="PTHR35400:SF3">
    <property type="entry name" value="SLL1072 PROTEIN"/>
    <property type="match status" value="1"/>
</dbReference>
<dbReference type="EMBL" id="GG657758">
    <property type="protein sequence ID" value="EFL40186.1"/>
    <property type="molecule type" value="Genomic_DNA"/>
</dbReference>
<evidence type="ECO:0000313" key="3">
    <source>
        <dbReference type="Proteomes" id="UP000002968"/>
    </source>
</evidence>
<gene>
    <name evidence="2" type="ORF">SSRG_02990</name>
</gene>
<dbReference type="PANTHER" id="PTHR35400">
    <property type="entry name" value="SLR1083 PROTEIN"/>
    <property type="match status" value="1"/>
</dbReference>